<keyword evidence="3" id="KW-1185">Reference proteome</keyword>
<dbReference type="EMBL" id="OZ034817">
    <property type="protein sequence ID" value="CAL1385493.1"/>
    <property type="molecule type" value="Genomic_DNA"/>
</dbReference>
<gene>
    <name evidence="2" type="ORF">LTRI10_LOCUS26624</name>
</gene>
<protein>
    <recommendedName>
        <fullName evidence="4">Thionin-like protein</fullName>
    </recommendedName>
</protein>
<evidence type="ECO:0008006" key="4">
    <source>
        <dbReference type="Google" id="ProtNLM"/>
    </source>
</evidence>
<dbReference type="AlphaFoldDB" id="A0AAV2EIS4"/>
<name>A0AAV2EIS4_9ROSI</name>
<feature type="chain" id="PRO_5043617962" description="Thionin-like protein" evidence="1">
    <location>
        <begin position="22"/>
        <end position="68"/>
    </location>
</feature>
<keyword evidence="1" id="KW-0732">Signal</keyword>
<dbReference type="PANTHER" id="PTHR37183:SF1">
    <property type="entry name" value="PLANT THIONIN FAMILY PROTEIN"/>
    <property type="match status" value="1"/>
</dbReference>
<proteinExistence type="predicted"/>
<accession>A0AAV2EIS4</accession>
<dbReference type="Proteomes" id="UP001497516">
    <property type="component" value="Chromosome 4"/>
</dbReference>
<reference evidence="2 3" key="1">
    <citation type="submission" date="2024-04" db="EMBL/GenBank/DDBJ databases">
        <authorList>
            <person name="Fracassetti M."/>
        </authorList>
    </citation>
    <scope>NUCLEOTIDE SEQUENCE [LARGE SCALE GENOMIC DNA]</scope>
</reference>
<evidence type="ECO:0000313" key="2">
    <source>
        <dbReference type="EMBL" id="CAL1385493.1"/>
    </source>
</evidence>
<feature type="signal peptide" evidence="1">
    <location>
        <begin position="1"/>
        <end position="21"/>
    </location>
</feature>
<organism evidence="2 3">
    <name type="scientific">Linum trigynum</name>
    <dbReference type="NCBI Taxonomy" id="586398"/>
    <lineage>
        <taxon>Eukaryota</taxon>
        <taxon>Viridiplantae</taxon>
        <taxon>Streptophyta</taxon>
        <taxon>Embryophyta</taxon>
        <taxon>Tracheophyta</taxon>
        <taxon>Spermatophyta</taxon>
        <taxon>Magnoliopsida</taxon>
        <taxon>eudicotyledons</taxon>
        <taxon>Gunneridae</taxon>
        <taxon>Pentapetalae</taxon>
        <taxon>rosids</taxon>
        <taxon>fabids</taxon>
        <taxon>Malpighiales</taxon>
        <taxon>Linaceae</taxon>
        <taxon>Linum</taxon>
    </lineage>
</organism>
<evidence type="ECO:0000256" key="1">
    <source>
        <dbReference type="SAM" id="SignalP"/>
    </source>
</evidence>
<evidence type="ECO:0000313" key="3">
    <source>
        <dbReference type="Proteomes" id="UP001497516"/>
    </source>
</evidence>
<sequence length="68" mass="7406">MEKKKAVLVVMLLSVLLLCHADVGGSAAAQDLSPYDCYDVCTTFCVQYAPDARRMSRCEIKCGIECDG</sequence>
<dbReference type="PANTHER" id="PTHR37183">
    <property type="entry name" value="PLANT THIONIN FAMILY PROTEIN"/>
    <property type="match status" value="1"/>
</dbReference>